<dbReference type="InterPro" id="IPR003657">
    <property type="entry name" value="WRKY_dom"/>
</dbReference>
<feature type="compositionally biased region" description="Basic and acidic residues" evidence="6">
    <location>
        <begin position="212"/>
        <end position="235"/>
    </location>
</feature>
<dbReference type="PROSITE" id="PS50811">
    <property type="entry name" value="WRKY"/>
    <property type="match status" value="1"/>
</dbReference>
<protein>
    <submittedName>
        <fullName evidence="8">DNA-binding WRKY</fullName>
    </submittedName>
</protein>
<feature type="compositionally biased region" description="Low complexity" evidence="6">
    <location>
        <begin position="236"/>
        <end position="251"/>
    </location>
</feature>
<dbReference type="InterPro" id="IPR008889">
    <property type="entry name" value="VQ"/>
</dbReference>
<dbReference type="OrthoDB" id="1002428at2759"/>
<dbReference type="STRING" id="210143.A0A1R3GYL6"/>
<dbReference type="GO" id="GO:0003700">
    <property type="term" value="F:DNA-binding transcription factor activity"/>
    <property type="evidence" value="ECO:0007669"/>
    <property type="project" value="InterPro"/>
</dbReference>
<dbReference type="Pfam" id="PF05678">
    <property type="entry name" value="VQ"/>
    <property type="match status" value="1"/>
</dbReference>
<keyword evidence="3 8" id="KW-0238">DNA-binding</keyword>
<name>A0A1R3GYL6_COCAP</name>
<evidence type="ECO:0000256" key="1">
    <source>
        <dbReference type="ARBA" id="ARBA00004123"/>
    </source>
</evidence>
<dbReference type="Gene3D" id="2.20.25.80">
    <property type="entry name" value="WRKY domain"/>
    <property type="match status" value="1"/>
</dbReference>
<feature type="compositionally biased region" description="Polar residues" evidence="6">
    <location>
        <begin position="334"/>
        <end position="346"/>
    </location>
</feature>
<dbReference type="Proteomes" id="UP000188268">
    <property type="component" value="Unassembled WGS sequence"/>
</dbReference>
<dbReference type="Gramene" id="OMO63189">
    <property type="protein sequence ID" value="OMO63189"/>
    <property type="gene ID" value="CCACVL1_22430"/>
</dbReference>
<feature type="region of interest" description="Disordered" evidence="6">
    <location>
        <begin position="200"/>
        <end position="277"/>
    </location>
</feature>
<dbReference type="PANTHER" id="PTHR31221">
    <property type="entry name" value="WRKY TRANSCRIPTION FACTOR PROTEIN 1-RELATED"/>
    <property type="match status" value="1"/>
</dbReference>
<feature type="compositionally biased region" description="Low complexity" evidence="6">
    <location>
        <begin position="295"/>
        <end position="310"/>
    </location>
</feature>
<evidence type="ECO:0000256" key="3">
    <source>
        <dbReference type="ARBA" id="ARBA00023125"/>
    </source>
</evidence>
<keyword evidence="2" id="KW-0805">Transcription regulation</keyword>
<accession>A0A1R3GYL6</accession>
<dbReference type="InterPro" id="IPR036576">
    <property type="entry name" value="WRKY_dom_sf"/>
</dbReference>
<dbReference type="GO" id="GO:0005634">
    <property type="term" value="C:nucleus"/>
    <property type="evidence" value="ECO:0007669"/>
    <property type="project" value="UniProtKB-SubCell"/>
</dbReference>
<keyword evidence="4" id="KW-0804">Transcription</keyword>
<evidence type="ECO:0000256" key="5">
    <source>
        <dbReference type="ARBA" id="ARBA00023242"/>
    </source>
</evidence>
<comment type="subcellular location">
    <subcellularLocation>
        <location evidence="1">Nucleus</location>
    </subcellularLocation>
</comment>
<evidence type="ECO:0000256" key="6">
    <source>
        <dbReference type="SAM" id="MobiDB-lite"/>
    </source>
</evidence>
<dbReference type="SUPFAM" id="SSF118290">
    <property type="entry name" value="WRKY DNA-binding domain"/>
    <property type="match status" value="1"/>
</dbReference>
<feature type="domain" description="WRKY" evidence="7">
    <location>
        <begin position="93"/>
        <end position="155"/>
    </location>
</feature>
<feature type="compositionally biased region" description="Gly residues" evidence="6">
    <location>
        <begin position="347"/>
        <end position="356"/>
    </location>
</feature>
<evidence type="ECO:0000256" key="2">
    <source>
        <dbReference type="ARBA" id="ARBA00023015"/>
    </source>
</evidence>
<dbReference type="GO" id="GO:0043565">
    <property type="term" value="F:sequence-specific DNA binding"/>
    <property type="evidence" value="ECO:0007669"/>
    <property type="project" value="InterPro"/>
</dbReference>
<feature type="region of interest" description="Disordered" evidence="6">
    <location>
        <begin position="295"/>
        <end position="359"/>
    </location>
</feature>
<evidence type="ECO:0000313" key="8">
    <source>
        <dbReference type="EMBL" id="OMO63189.1"/>
    </source>
</evidence>
<dbReference type="AlphaFoldDB" id="A0A1R3GYL6"/>
<evidence type="ECO:0000259" key="7">
    <source>
        <dbReference type="PROSITE" id="PS50811"/>
    </source>
</evidence>
<organism evidence="8 9">
    <name type="scientific">Corchorus capsularis</name>
    <name type="common">Jute</name>
    <dbReference type="NCBI Taxonomy" id="210143"/>
    <lineage>
        <taxon>Eukaryota</taxon>
        <taxon>Viridiplantae</taxon>
        <taxon>Streptophyta</taxon>
        <taxon>Embryophyta</taxon>
        <taxon>Tracheophyta</taxon>
        <taxon>Spermatophyta</taxon>
        <taxon>Magnoliopsida</taxon>
        <taxon>eudicotyledons</taxon>
        <taxon>Gunneridae</taxon>
        <taxon>Pentapetalae</taxon>
        <taxon>rosids</taxon>
        <taxon>malvids</taxon>
        <taxon>Malvales</taxon>
        <taxon>Malvaceae</taxon>
        <taxon>Grewioideae</taxon>
        <taxon>Apeibeae</taxon>
        <taxon>Corchorus</taxon>
    </lineage>
</organism>
<dbReference type="InterPro" id="IPR044810">
    <property type="entry name" value="WRKY_plant"/>
</dbReference>
<evidence type="ECO:0000256" key="4">
    <source>
        <dbReference type="ARBA" id="ARBA00023163"/>
    </source>
</evidence>
<feature type="region of interest" description="Disordered" evidence="6">
    <location>
        <begin position="1"/>
        <end position="29"/>
    </location>
</feature>
<evidence type="ECO:0000313" key="9">
    <source>
        <dbReference type="Proteomes" id="UP000188268"/>
    </source>
</evidence>
<dbReference type="EMBL" id="AWWV01012991">
    <property type="protein sequence ID" value="OMO63189.1"/>
    <property type="molecule type" value="Genomic_DNA"/>
</dbReference>
<dbReference type="Pfam" id="PF03106">
    <property type="entry name" value="WRKY"/>
    <property type="match status" value="1"/>
</dbReference>
<comment type="caution">
    <text evidence="8">The sequence shown here is derived from an EMBL/GenBank/DDBJ whole genome shotgun (WGS) entry which is preliminary data.</text>
</comment>
<reference evidence="8 9" key="1">
    <citation type="submission" date="2013-09" db="EMBL/GenBank/DDBJ databases">
        <title>Corchorus capsularis genome sequencing.</title>
        <authorList>
            <person name="Alam M."/>
            <person name="Haque M.S."/>
            <person name="Islam M.S."/>
            <person name="Emdad E.M."/>
            <person name="Islam M.M."/>
            <person name="Ahmed B."/>
            <person name="Halim A."/>
            <person name="Hossen Q.M.M."/>
            <person name="Hossain M.Z."/>
            <person name="Ahmed R."/>
            <person name="Khan M.M."/>
            <person name="Islam R."/>
            <person name="Rashid M.M."/>
            <person name="Khan S.A."/>
            <person name="Rahman M.S."/>
            <person name="Alam M."/>
        </authorList>
    </citation>
    <scope>NUCLEOTIDE SEQUENCE [LARGE SCALE GENOMIC DNA]</scope>
    <source>
        <strain evidence="9">cv. CVL-1</strain>
        <tissue evidence="8">Whole seedling</tissue>
    </source>
</reference>
<sequence length="427" mass="47265">MEERLNATDLTESIPSTPEECSFSSDKSKRVEVEDDKINLASEICEVDGDEDEPKAKRWNCTNNIENKDLISCMKENTVARRIVRAKGVAIRTRNELLDDGYIWRKYGQKCIMGSQYPRNYYKCITLRCPAKKWVEPDTSDKSFSFVTYQGIHIHVRQPYVNELNNCLSQVCHDHGADNMENAAEGAKAVMNFTKEYPGFPEASIGDESQGSEDKSLLEVSREAEGQQPDGKAETMRTSSSTMPTPSIFSSNYLTISPTSKPRPAKFSDPSPQMNTSNVLASMTMTTGEFVVQSLDQKSDSSNSQQSISQKDNKSTDVFHLPQPSPSTSTSTSAITQLSNAKVSTPSGGGKVGIGGPMVKKWKSTKPKVITLSNPGDFREMVQRMTGSRGKTKNDRKTYKEEVEDEKGQGVVESGHFIPFRIGGPQT</sequence>
<keyword evidence="9" id="KW-1185">Reference proteome</keyword>
<gene>
    <name evidence="8" type="ORF">CCACVL1_22430</name>
</gene>
<keyword evidence="5" id="KW-0539">Nucleus</keyword>
<proteinExistence type="predicted"/>
<dbReference type="SMART" id="SM00774">
    <property type="entry name" value="WRKY"/>
    <property type="match status" value="1"/>
</dbReference>
<feature type="region of interest" description="Disordered" evidence="6">
    <location>
        <begin position="384"/>
        <end position="412"/>
    </location>
</feature>
<dbReference type="PANTHER" id="PTHR31221:SF334">
    <property type="entry name" value="WRKY TRANSCRIPTION FACTOR 57-RELATED"/>
    <property type="match status" value="1"/>
</dbReference>
<feature type="compositionally biased region" description="Basic and acidic residues" evidence="6">
    <location>
        <begin position="392"/>
        <end position="401"/>
    </location>
</feature>